<comment type="subcellular location">
    <subcellularLocation>
        <location evidence="2">Mitochondrion inner membrane</location>
        <topology evidence="2">Multi-pass membrane protein</topology>
    </subcellularLocation>
</comment>
<comment type="similarity">
    <text evidence="3 15">Belongs to the mitochondrial carrier (TC 2.A.29) family.</text>
</comment>
<dbReference type="PROSITE" id="PS50920">
    <property type="entry name" value="SOLCAR"/>
    <property type="match status" value="3"/>
</dbReference>
<dbReference type="EMBL" id="MU004242">
    <property type="protein sequence ID" value="KAF2664463.1"/>
    <property type="molecule type" value="Genomic_DNA"/>
</dbReference>
<dbReference type="InterPro" id="IPR002067">
    <property type="entry name" value="MCP"/>
</dbReference>
<reference evidence="16" key="1">
    <citation type="journal article" date="2020" name="Stud. Mycol.">
        <title>101 Dothideomycetes genomes: a test case for predicting lifestyles and emergence of pathogens.</title>
        <authorList>
            <person name="Haridas S."/>
            <person name="Albert R."/>
            <person name="Binder M."/>
            <person name="Bloem J."/>
            <person name="Labutti K."/>
            <person name="Salamov A."/>
            <person name="Andreopoulos B."/>
            <person name="Baker S."/>
            <person name="Barry K."/>
            <person name="Bills G."/>
            <person name="Bluhm B."/>
            <person name="Cannon C."/>
            <person name="Castanera R."/>
            <person name="Culley D."/>
            <person name="Daum C."/>
            <person name="Ezra D."/>
            <person name="Gonzalez J."/>
            <person name="Henrissat B."/>
            <person name="Kuo A."/>
            <person name="Liang C."/>
            <person name="Lipzen A."/>
            <person name="Lutzoni F."/>
            <person name="Magnuson J."/>
            <person name="Mondo S."/>
            <person name="Nolan M."/>
            <person name="Ohm R."/>
            <person name="Pangilinan J."/>
            <person name="Park H.-J."/>
            <person name="Ramirez L."/>
            <person name="Alfaro M."/>
            <person name="Sun H."/>
            <person name="Tritt A."/>
            <person name="Yoshinaga Y."/>
            <person name="Zwiers L.-H."/>
            <person name="Turgeon B."/>
            <person name="Goodwin S."/>
            <person name="Spatafora J."/>
            <person name="Crous P."/>
            <person name="Grigoriev I."/>
        </authorList>
    </citation>
    <scope>NUCLEOTIDE SEQUENCE</scope>
    <source>
        <strain evidence="16">CBS 115976</strain>
    </source>
</reference>
<keyword evidence="11" id="KW-1133">Transmembrane helix</keyword>
<dbReference type="FunFam" id="1.50.40.10:FF:000016">
    <property type="entry name" value="Solute carrier family 25 member 23"/>
    <property type="match status" value="1"/>
</dbReference>
<dbReference type="GO" id="GO:0005743">
    <property type="term" value="C:mitochondrial inner membrane"/>
    <property type="evidence" value="ECO:0007669"/>
    <property type="project" value="UniProtKB-SubCell"/>
</dbReference>
<keyword evidence="6 14" id="KW-0812">Transmembrane</keyword>
<evidence type="ECO:0000256" key="4">
    <source>
        <dbReference type="ARBA" id="ARBA00021935"/>
    </source>
</evidence>
<evidence type="ECO:0000313" key="16">
    <source>
        <dbReference type="EMBL" id="KAF2664463.1"/>
    </source>
</evidence>
<evidence type="ECO:0000256" key="7">
    <source>
        <dbReference type="ARBA" id="ARBA00022723"/>
    </source>
</evidence>
<evidence type="ECO:0000256" key="14">
    <source>
        <dbReference type="PROSITE-ProRule" id="PRU00282"/>
    </source>
</evidence>
<evidence type="ECO:0000256" key="9">
    <source>
        <dbReference type="ARBA" id="ARBA00022792"/>
    </source>
</evidence>
<sequence>MRQYTAQPVVASFMAGGIAGAVSRTVVSPLERLKILFQVQNVGRDAYKMSIGKALAKMWKEEGWRGFMAGNGTNCIRIVPYSAVQFGAYNLYKPYFASTPGAPLDSGQRLICGGLAGITSVTFTYPLDIVRTRLSIQSASFAELAENKTRKKLPGMFELLITMYKTEGGWSALYRGIVPTIAGVAPYVGLNFMIYEGIRTYLTPEGQTDPGSMAKLVSGALSGALAQTCTYPLDVLRRRFQVNTMPGMGYQYKSVWGAISQIAKQEGIKGFYKGLTPNLLKVAPSMAANWLSFEMARDFFVSLNPDPL</sequence>
<dbReference type="PANTHER" id="PTHR24089">
    <property type="entry name" value="SOLUTE CARRIER FAMILY 25"/>
    <property type="match status" value="1"/>
</dbReference>
<evidence type="ECO:0000256" key="1">
    <source>
        <dbReference type="ARBA" id="ARBA00002238"/>
    </source>
</evidence>
<feature type="repeat" description="Solcar" evidence="14">
    <location>
        <begin position="104"/>
        <end position="201"/>
    </location>
</feature>
<dbReference type="Gene3D" id="1.50.40.10">
    <property type="entry name" value="Mitochondrial carrier domain"/>
    <property type="match status" value="1"/>
</dbReference>
<dbReference type="OrthoDB" id="270584at2759"/>
<dbReference type="AlphaFoldDB" id="A0A6A6TZN3"/>
<protein>
    <recommendedName>
        <fullName evidence="4">Mitochondrial thiamine pyrophosphate carrier 1</fullName>
    </recommendedName>
</protein>
<keyword evidence="12" id="KW-0496">Mitochondrion</keyword>
<dbReference type="PRINTS" id="PR00926">
    <property type="entry name" value="MITOCARRIER"/>
</dbReference>
<dbReference type="SUPFAM" id="SSF103506">
    <property type="entry name" value="Mitochondrial carrier"/>
    <property type="match status" value="1"/>
</dbReference>
<evidence type="ECO:0000256" key="11">
    <source>
        <dbReference type="ARBA" id="ARBA00022989"/>
    </source>
</evidence>
<keyword evidence="8" id="KW-0677">Repeat</keyword>
<gene>
    <name evidence="16" type="ORF">BT63DRAFT_378742</name>
</gene>
<dbReference type="Proteomes" id="UP000799302">
    <property type="component" value="Unassembled WGS sequence"/>
</dbReference>
<keyword evidence="13 14" id="KW-0472">Membrane</keyword>
<evidence type="ECO:0000256" key="13">
    <source>
        <dbReference type="ARBA" id="ARBA00023136"/>
    </source>
</evidence>
<keyword evidence="17" id="KW-1185">Reference proteome</keyword>
<dbReference type="InterPro" id="IPR023395">
    <property type="entry name" value="MCP_dom_sf"/>
</dbReference>
<evidence type="ECO:0000313" key="17">
    <source>
        <dbReference type="Proteomes" id="UP000799302"/>
    </source>
</evidence>
<evidence type="ECO:0000256" key="5">
    <source>
        <dbReference type="ARBA" id="ARBA00022448"/>
    </source>
</evidence>
<proteinExistence type="inferred from homology"/>
<evidence type="ECO:0000256" key="8">
    <source>
        <dbReference type="ARBA" id="ARBA00022737"/>
    </source>
</evidence>
<evidence type="ECO:0000256" key="3">
    <source>
        <dbReference type="ARBA" id="ARBA00006375"/>
    </source>
</evidence>
<dbReference type="InterPro" id="IPR018108">
    <property type="entry name" value="MCP_transmembrane"/>
</dbReference>
<dbReference type="Pfam" id="PF00153">
    <property type="entry name" value="Mito_carr"/>
    <property type="match status" value="3"/>
</dbReference>
<keyword evidence="9" id="KW-0999">Mitochondrion inner membrane</keyword>
<organism evidence="16 17">
    <name type="scientific">Microthyrium microscopicum</name>
    <dbReference type="NCBI Taxonomy" id="703497"/>
    <lineage>
        <taxon>Eukaryota</taxon>
        <taxon>Fungi</taxon>
        <taxon>Dikarya</taxon>
        <taxon>Ascomycota</taxon>
        <taxon>Pezizomycotina</taxon>
        <taxon>Dothideomycetes</taxon>
        <taxon>Dothideomycetes incertae sedis</taxon>
        <taxon>Microthyriales</taxon>
        <taxon>Microthyriaceae</taxon>
        <taxon>Microthyrium</taxon>
    </lineage>
</organism>
<evidence type="ECO:0000256" key="15">
    <source>
        <dbReference type="RuleBase" id="RU000488"/>
    </source>
</evidence>
<evidence type="ECO:0000256" key="10">
    <source>
        <dbReference type="ARBA" id="ARBA00022837"/>
    </source>
</evidence>
<evidence type="ECO:0000256" key="2">
    <source>
        <dbReference type="ARBA" id="ARBA00004448"/>
    </source>
</evidence>
<dbReference type="GO" id="GO:0046872">
    <property type="term" value="F:metal ion binding"/>
    <property type="evidence" value="ECO:0007669"/>
    <property type="project" value="UniProtKB-KW"/>
</dbReference>
<evidence type="ECO:0000256" key="6">
    <source>
        <dbReference type="ARBA" id="ARBA00022692"/>
    </source>
</evidence>
<comment type="function">
    <text evidence="1">Mitochondrial transporter that mediates uptake of thiamine pyrophosphate (ThPP) into mitochondria.</text>
</comment>
<feature type="repeat" description="Solcar" evidence="14">
    <location>
        <begin position="210"/>
        <end position="299"/>
    </location>
</feature>
<dbReference type="GO" id="GO:0055085">
    <property type="term" value="P:transmembrane transport"/>
    <property type="evidence" value="ECO:0007669"/>
    <property type="project" value="InterPro"/>
</dbReference>
<keyword evidence="5 15" id="KW-0813">Transport</keyword>
<keyword evidence="7" id="KW-0479">Metal-binding</keyword>
<accession>A0A6A6TZN3</accession>
<keyword evidence="10" id="KW-0106">Calcium</keyword>
<name>A0A6A6TZN3_9PEZI</name>
<feature type="repeat" description="Solcar" evidence="14">
    <location>
        <begin position="7"/>
        <end position="95"/>
    </location>
</feature>
<evidence type="ECO:0000256" key="12">
    <source>
        <dbReference type="ARBA" id="ARBA00023128"/>
    </source>
</evidence>